<keyword evidence="4" id="KW-0288">FMN</keyword>
<dbReference type="InterPro" id="IPR002500">
    <property type="entry name" value="PAPS_reduct_dom"/>
</dbReference>
<keyword evidence="9" id="KW-0067">ATP-binding</keyword>
<gene>
    <name evidence="14" type="ORF">Plil01_001375300</name>
</gene>
<keyword evidence="15" id="KW-1185">Reference proteome</keyword>
<keyword evidence="3" id="KW-0285">Flavoprotein</keyword>
<evidence type="ECO:0000256" key="5">
    <source>
        <dbReference type="ARBA" id="ARBA00022679"/>
    </source>
</evidence>
<keyword evidence="5" id="KW-0808">Transferase</keyword>
<name>A0A9W6X5T6_9STRA</name>
<evidence type="ECO:0000256" key="11">
    <source>
        <dbReference type="ARBA" id="ARBA00031871"/>
    </source>
</evidence>
<proteinExistence type="predicted"/>
<evidence type="ECO:0000256" key="6">
    <source>
        <dbReference type="ARBA" id="ARBA00022695"/>
    </source>
</evidence>
<keyword evidence="6" id="KW-0548">Nucleotidyltransferase</keyword>
<keyword evidence="7" id="KW-0547">Nucleotide-binding</keyword>
<evidence type="ECO:0000256" key="8">
    <source>
        <dbReference type="ARBA" id="ARBA00022827"/>
    </source>
</evidence>
<sequence>MSNDTSMRSTLLRFDLFFAAADPSMQKRLQKALDVMRSAIDIFGLEGVCFSFNGGKDSTVVLHLLRIVVAKRVLEEAQLEHVKAKEEAQDGPKTTVTSPRNSFVSADLLQEDELEARVQAQLKRVPVMYFDSYDQFPEVRDFTEECTKKYALSCHVYKCSFVEGVKDILEKLKIKGVYMGVRGGDPYTEDMEHFSPSSPGWPPFLRVNPILQWTYADVWSFLRDCQLEYCSLYDHGYTSLGNIFDTVQNPELWRKGEDGKEGYYLPAYDLKDGSSERCGRQKKAHTTSKSDGAEIVNGIVNVSWQLEIQKKSGNDYDTGWSKPATSIGLENPSSRNLDGGQMVIANEIGIGHYGVVGWQNETS</sequence>
<protein>
    <recommendedName>
        <fullName evidence="2">FAD synthase</fullName>
        <ecNumber evidence="2">2.7.7.2</ecNumber>
    </recommendedName>
    <alternativeName>
        <fullName evidence="10">FAD pyrophosphorylase</fullName>
    </alternativeName>
    <alternativeName>
        <fullName evidence="11">FMN adenylyltransferase</fullName>
    </alternativeName>
</protein>
<dbReference type="GO" id="GO:0005524">
    <property type="term" value="F:ATP binding"/>
    <property type="evidence" value="ECO:0007669"/>
    <property type="project" value="UniProtKB-KW"/>
</dbReference>
<evidence type="ECO:0000256" key="9">
    <source>
        <dbReference type="ARBA" id="ARBA00022840"/>
    </source>
</evidence>
<evidence type="ECO:0000256" key="12">
    <source>
        <dbReference type="ARBA" id="ARBA00049494"/>
    </source>
</evidence>
<comment type="pathway">
    <text evidence="1">Cofactor biosynthesis; FAD biosynthesis; FAD from FMN: step 1/1.</text>
</comment>
<dbReference type="GO" id="GO:0006747">
    <property type="term" value="P:FAD biosynthetic process"/>
    <property type="evidence" value="ECO:0007669"/>
    <property type="project" value="TreeGrafter"/>
</dbReference>
<dbReference type="EMBL" id="BSXW01000957">
    <property type="protein sequence ID" value="GMF32129.1"/>
    <property type="molecule type" value="Genomic_DNA"/>
</dbReference>
<dbReference type="Gene3D" id="3.40.50.620">
    <property type="entry name" value="HUPs"/>
    <property type="match status" value="1"/>
</dbReference>
<dbReference type="InterPro" id="IPR014729">
    <property type="entry name" value="Rossmann-like_a/b/a_fold"/>
</dbReference>
<dbReference type="GO" id="GO:0003919">
    <property type="term" value="F:FMN adenylyltransferase activity"/>
    <property type="evidence" value="ECO:0007669"/>
    <property type="project" value="UniProtKB-EC"/>
</dbReference>
<evidence type="ECO:0000256" key="2">
    <source>
        <dbReference type="ARBA" id="ARBA00012393"/>
    </source>
</evidence>
<dbReference type="OrthoDB" id="270728at2759"/>
<feature type="domain" description="Phosphoadenosine phosphosulphate reductase" evidence="13">
    <location>
        <begin position="162"/>
        <end position="246"/>
    </location>
</feature>
<evidence type="ECO:0000256" key="1">
    <source>
        <dbReference type="ARBA" id="ARBA00004726"/>
    </source>
</evidence>
<evidence type="ECO:0000259" key="13">
    <source>
        <dbReference type="Pfam" id="PF01507"/>
    </source>
</evidence>
<dbReference type="EC" id="2.7.7.2" evidence="2"/>
<accession>A0A9W6X5T6</accession>
<comment type="catalytic activity">
    <reaction evidence="12">
        <text>FMN + ATP + H(+) = FAD + diphosphate</text>
        <dbReference type="Rhea" id="RHEA:17237"/>
        <dbReference type="ChEBI" id="CHEBI:15378"/>
        <dbReference type="ChEBI" id="CHEBI:30616"/>
        <dbReference type="ChEBI" id="CHEBI:33019"/>
        <dbReference type="ChEBI" id="CHEBI:57692"/>
        <dbReference type="ChEBI" id="CHEBI:58210"/>
        <dbReference type="EC" id="2.7.7.2"/>
    </reaction>
</comment>
<evidence type="ECO:0000256" key="10">
    <source>
        <dbReference type="ARBA" id="ARBA00031145"/>
    </source>
</evidence>
<dbReference type="CDD" id="cd23948">
    <property type="entry name" value="FAD_synthase"/>
    <property type="match status" value="1"/>
</dbReference>
<evidence type="ECO:0000256" key="4">
    <source>
        <dbReference type="ARBA" id="ARBA00022643"/>
    </source>
</evidence>
<evidence type="ECO:0000256" key="3">
    <source>
        <dbReference type="ARBA" id="ARBA00022630"/>
    </source>
</evidence>
<dbReference type="PANTHER" id="PTHR23293">
    <property type="entry name" value="FAD SYNTHETASE-RELATED FMN ADENYLYLTRANSFERASE"/>
    <property type="match status" value="1"/>
</dbReference>
<keyword evidence="8" id="KW-0274">FAD</keyword>
<dbReference type="Proteomes" id="UP001165083">
    <property type="component" value="Unassembled WGS sequence"/>
</dbReference>
<evidence type="ECO:0000256" key="7">
    <source>
        <dbReference type="ARBA" id="ARBA00022741"/>
    </source>
</evidence>
<dbReference type="SUPFAM" id="SSF52402">
    <property type="entry name" value="Adenine nucleotide alpha hydrolases-like"/>
    <property type="match status" value="1"/>
</dbReference>
<feature type="domain" description="Phosphoadenosine phosphosulphate reductase" evidence="13">
    <location>
        <begin position="49"/>
        <end position="159"/>
    </location>
</feature>
<dbReference type="AlphaFoldDB" id="A0A9W6X5T6"/>
<reference evidence="14" key="1">
    <citation type="submission" date="2023-04" db="EMBL/GenBank/DDBJ databases">
        <title>Phytophthora lilii NBRC 32176.</title>
        <authorList>
            <person name="Ichikawa N."/>
            <person name="Sato H."/>
            <person name="Tonouchi N."/>
        </authorList>
    </citation>
    <scope>NUCLEOTIDE SEQUENCE</scope>
    <source>
        <strain evidence="14">NBRC 32176</strain>
    </source>
</reference>
<evidence type="ECO:0000313" key="14">
    <source>
        <dbReference type="EMBL" id="GMF32129.1"/>
    </source>
</evidence>
<evidence type="ECO:0000313" key="15">
    <source>
        <dbReference type="Proteomes" id="UP001165083"/>
    </source>
</evidence>
<organism evidence="14 15">
    <name type="scientific">Phytophthora lilii</name>
    <dbReference type="NCBI Taxonomy" id="2077276"/>
    <lineage>
        <taxon>Eukaryota</taxon>
        <taxon>Sar</taxon>
        <taxon>Stramenopiles</taxon>
        <taxon>Oomycota</taxon>
        <taxon>Peronosporomycetes</taxon>
        <taxon>Peronosporales</taxon>
        <taxon>Peronosporaceae</taxon>
        <taxon>Phytophthora</taxon>
    </lineage>
</organism>
<dbReference type="Pfam" id="PF01507">
    <property type="entry name" value="PAPS_reduct"/>
    <property type="match status" value="2"/>
</dbReference>
<dbReference type="PANTHER" id="PTHR23293:SF9">
    <property type="entry name" value="FAD SYNTHASE"/>
    <property type="match status" value="1"/>
</dbReference>
<comment type="caution">
    <text evidence="14">The sequence shown here is derived from an EMBL/GenBank/DDBJ whole genome shotgun (WGS) entry which is preliminary data.</text>
</comment>